<dbReference type="EMBL" id="WHVB01000055">
    <property type="protein sequence ID" value="KAF8464540.1"/>
    <property type="molecule type" value="Genomic_DNA"/>
</dbReference>
<keyword evidence="4 5" id="KW-0949">S-adenosyl-L-methionine</keyword>
<gene>
    <name evidence="5" type="primary">COQ3</name>
    <name evidence="6" type="ORF">DFH94DRAFT_796303</name>
</gene>
<evidence type="ECO:0000256" key="4">
    <source>
        <dbReference type="ARBA" id="ARBA00022691"/>
    </source>
</evidence>
<keyword evidence="5" id="KW-0999">Mitochondrion inner membrane</keyword>
<keyword evidence="2 5" id="KW-0808">Transferase</keyword>
<dbReference type="Proteomes" id="UP000759537">
    <property type="component" value="Unassembled WGS sequence"/>
</dbReference>
<keyword evidence="5" id="KW-0496">Mitochondrion</keyword>
<feature type="binding site" evidence="5">
    <location>
        <position position="116"/>
    </location>
    <ligand>
        <name>S-adenosyl-L-methionine</name>
        <dbReference type="ChEBI" id="CHEBI:59789"/>
    </ligand>
</feature>
<evidence type="ECO:0000256" key="2">
    <source>
        <dbReference type="ARBA" id="ARBA00022679"/>
    </source>
</evidence>
<dbReference type="GO" id="GO:0061542">
    <property type="term" value="F:3-demethylubiquinol 3-O-methyltransferase activity"/>
    <property type="evidence" value="ECO:0007669"/>
    <property type="project" value="UniProtKB-UniRule"/>
</dbReference>
<keyword evidence="3 5" id="KW-0831">Ubiquinone biosynthesis</keyword>
<dbReference type="Pfam" id="PF13489">
    <property type="entry name" value="Methyltransf_23"/>
    <property type="match status" value="1"/>
</dbReference>
<keyword evidence="1 5" id="KW-0489">Methyltransferase</keyword>
<dbReference type="NCBIfam" id="TIGR01983">
    <property type="entry name" value="UbiG"/>
    <property type="match status" value="1"/>
</dbReference>
<dbReference type="Gene3D" id="3.40.50.150">
    <property type="entry name" value="Vaccinia Virus protein VP39"/>
    <property type="match status" value="1"/>
</dbReference>
<comment type="cofactor">
    <cofactor evidence="5">
        <name>Mg(2+)</name>
        <dbReference type="ChEBI" id="CHEBI:18420"/>
    </cofactor>
</comment>
<reference evidence="6" key="2">
    <citation type="journal article" date="2020" name="Nat. Commun.">
        <title>Large-scale genome sequencing of mycorrhizal fungi provides insights into the early evolution of symbiotic traits.</title>
        <authorList>
            <person name="Miyauchi S."/>
            <person name="Kiss E."/>
            <person name="Kuo A."/>
            <person name="Drula E."/>
            <person name="Kohler A."/>
            <person name="Sanchez-Garcia M."/>
            <person name="Morin E."/>
            <person name="Andreopoulos B."/>
            <person name="Barry K.W."/>
            <person name="Bonito G."/>
            <person name="Buee M."/>
            <person name="Carver A."/>
            <person name="Chen C."/>
            <person name="Cichocki N."/>
            <person name="Clum A."/>
            <person name="Culley D."/>
            <person name="Crous P.W."/>
            <person name="Fauchery L."/>
            <person name="Girlanda M."/>
            <person name="Hayes R.D."/>
            <person name="Keri Z."/>
            <person name="LaButti K."/>
            <person name="Lipzen A."/>
            <person name="Lombard V."/>
            <person name="Magnuson J."/>
            <person name="Maillard F."/>
            <person name="Murat C."/>
            <person name="Nolan M."/>
            <person name="Ohm R.A."/>
            <person name="Pangilinan J."/>
            <person name="Pereira M.F."/>
            <person name="Perotto S."/>
            <person name="Peter M."/>
            <person name="Pfister S."/>
            <person name="Riley R."/>
            <person name="Sitrit Y."/>
            <person name="Stielow J.B."/>
            <person name="Szollosi G."/>
            <person name="Zifcakova L."/>
            <person name="Stursova M."/>
            <person name="Spatafora J.W."/>
            <person name="Tedersoo L."/>
            <person name="Vaario L.M."/>
            <person name="Yamada A."/>
            <person name="Yan M."/>
            <person name="Wang P."/>
            <person name="Xu J."/>
            <person name="Bruns T."/>
            <person name="Baldrian P."/>
            <person name="Vilgalys R."/>
            <person name="Dunand C."/>
            <person name="Henrissat B."/>
            <person name="Grigoriev I.V."/>
            <person name="Hibbett D."/>
            <person name="Nagy L.G."/>
            <person name="Martin F.M."/>
        </authorList>
    </citation>
    <scope>NUCLEOTIDE SEQUENCE</scope>
    <source>
        <strain evidence="6">Prilba</strain>
    </source>
</reference>
<dbReference type="GO" id="GO:0010420">
    <property type="term" value="F:polyprenyldihydroxybenzoate methyltransferase activity"/>
    <property type="evidence" value="ECO:0007669"/>
    <property type="project" value="UniProtKB-UniRule"/>
</dbReference>
<evidence type="ECO:0000313" key="6">
    <source>
        <dbReference type="EMBL" id="KAF8464540.1"/>
    </source>
</evidence>
<feature type="binding site" evidence="5">
    <location>
        <position position="194"/>
    </location>
    <ligand>
        <name>Mg(2+)</name>
        <dbReference type="ChEBI" id="CHEBI:18420"/>
    </ligand>
</feature>
<evidence type="ECO:0000256" key="1">
    <source>
        <dbReference type="ARBA" id="ARBA00022603"/>
    </source>
</evidence>
<organism evidence="6 7">
    <name type="scientific">Russula ochroleuca</name>
    <dbReference type="NCBI Taxonomy" id="152965"/>
    <lineage>
        <taxon>Eukaryota</taxon>
        <taxon>Fungi</taxon>
        <taxon>Dikarya</taxon>
        <taxon>Basidiomycota</taxon>
        <taxon>Agaricomycotina</taxon>
        <taxon>Agaricomycetes</taxon>
        <taxon>Russulales</taxon>
        <taxon>Russulaceae</taxon>
        <taxon>Russula</taxon>
    </lineage>
</organism>
<dbReference type="InterPro" id="IPR010233">
    <property type="entry name" value="UbiG_MeTrfase"/>
</dbReference>
<dbReference type="GO" id="GO:0032259">
    <property type="term" value="P:methylation"/>
    <property type="evidence" value="ECO:0007669"/>
    <property type="project" value="UniProtKB-KW"/>
</dbReference>
<dbReference type="InterPro" id="IPR029063">
    <property type="entry name" value="SAM-dependent_MTases_sf"/>
</dbReference>
<protein>
    <recommendedName>
        <fullName evidence="5">Ubiquinone biosynthesis O-methyltransferase, mitochondrial</fullName>
    </recommendedName>
    <alternativeName>
        <fullName evidence="5">3-demethylubiquinol 3-O-methyltransferase</fullName>
        <ecNumber evidence="5">2.1.1.64</ecNumber>
    </alternativeName>
    <alternativeName>
        <fullName evidence="5">3-demethylubiquinone 3-O-methyltransferase</fullName>
        <ecNumber evidence="5">2.1.1.-</ecNumber>
    </alternativeName>
    <alternativeName>
        <fullName evidence="5">Polyprenyldihydroxybenzoate methyltransferase</fullName>
        <ecNumber evidence="5">2.1.1.114</ecNumber>
    </alternativeName>
</protein>
<dbReference type="PANTHER" id="PTHR43464">
    <property type="entry name" value="METHYLTRANSFERASE"/>
    <property type="match status" value="1"/>
</dbReference>
<evidence type="ECO:0000313" key="7">
    <source>
        <dbReference type="Proteomes" id="UP000759537"/>
    </source>
</evidence>
<comment type="catalytic activity">
    <reaction evidence="5">
        <text>a 3-demethylubiquinol + S-adenosyl-L-methionine = a ubiquinol + S-adenosyl-L-homocysteine + H(+)</text>
        <dbReference type="Rhea" id="RHEA:44380"/>
        <dbReference type="Rhea" id="RHEA-COMP:9566"/>
        <dbReference type="Rhea" id="RHEA-COMP:10914"/>
        <dbReference type="ChEBI" id="CHEBI:15378"/>
        <dbReference type="ChEBI" id="CHEBI:17976"/>
        <dbReference type="ChEBI" id="CHEBI:57856"/>
        <dbReference type="ChEBI" id="CHEBI:59789"/>
        <dbReference type="ChEBI" id="CHEBI:84422"/>
        <dbReference type="EC" id="2.1.1.64"/>
    </reaction>
</comment>
<keyword evidence="5" id="KW-0460">Magnesium</keyword>
<comment type="function">
    <text evidence="5">O-methyltransferase required for two non-consecutive steps during ubiquinone biosynthesis. Catalyzes the 2 O-methylation of 3,4-dihydroxy-5-(all-trans-polyprenyl)benzoic acid into 4-hydroxy-3-methoxy-5-(all-trans-polyprenyl)benzoic acid. Also catalyzes the last step of ubiquinone biosynthesis by mediating methylation of 3-demethylubiquinone into ubiquinone. Also able to mediate the methylation of 3-demethylubiquinol into ubiquinol.</text>
</comment>
<feature type="binding site" evidence="5">
    <location>
        <position position="190"/>
    </location>
    <ligand>
        <name>S-adenosyl-L-methionine</name>
        <dbReference type="ChEBI" id="CHEBI:59789"/>
    </ligand>
</feature>
<reference evidence="6" key="1">
    <citation type="submission" date="2019-10" db="EMBL/GenBank/DDBJ databases">
        <authorList>
            <consortium name="DOE Joint Genome Institute"/>
            <person name="Kuo A."/>
            <person name="Miyauchi S."/>
            <person name="Kiss E."/>
            <person name="Drula E."/>
            <person name="Kohler A."/>
            <person name="Sanchez-Garcia M."/>
            <person name="Andreopoulos B."/>
            <person name="Barry K.W."/>
            <person name="Bonito G."/>
            <person name="Buee M."/>
            <person name="Carver A."/>
            <person name="Chen C."/>
            <person name="Cichocki N."/>
            <person name="Clum A."/>
            <person name="Culley D."/>
            <person name="Crous P.W."/>
            <person name="Fauchery L."/>
            <person name="Girlanda M."/>
            <person name="Hayes R."/>
            <person name="Keri Z."/>
            <person name="LaButti K."/>
            <person name="Lipzen A."/>
            <person name="Lombard V."/>
            <person name="Magnuson J."/>
            <person name="Maillard F."/>
            <person name="Morin E."/>
            <person name="Murat C."/>
            <person name="Nolan M."/>
            <person name="Ohm R."/>
            <person name="Pangilinan J."/>
            <person name="Pereira M."/>
            <person name="Perotto S."/>
            <person name="Peter M."/>
            <person name="Riley R."/>
            <person name="Sitrit Y."/>
            <person name="Stielow B."/>
            <person name="Szollosi G."/>
            <person name="Zifcakova L."/>
            <person name="Stursova M."/>
            <person name="Spatafora J.W."/>
            <person name="Tedersoo L."/>
            <person name="Vaario L.-M."/>
            <person name="Yamada A."/>
            <person name="Yan M."/>
            <person name="Wang P."/>
            <person name="Xu J."/>
            <person name="Bruns T."/>
            <person name="Baldrian P."/>
            <person name="Vilgalys R."/>
            <person name="Henrissat B."/>
            <person name="Grigoriev I.V."/>
            <person name="Hibbett D."/>
            <person name="Nagy L.G."/>
            <person name="Martin F.M."/>
        </authorList>
    </citation>
    <scope>NUCLEOTIDE SEQUENCE</scope>
    <source>
        <strain evidence="6">Prilba</strain>
    </source>
</reference>
<dbReference type="PANTHER" id="PTHR43464:SF19">
    <property type="entry name" value="UBIQUINONE BIOSYNTHESIS O-METHYLTRANSFERASE, MITOCHONDRIAL"/>
    <property type="match status" value="1"/>
</dbReference>
<dbReference type="EC" id="2.1.1.114" evidence="5"/>
<evidence type="ECO:0000256" key="5">
    <source>
        <dbReference type="HAMAP-Rule" id="MF_03190"/>
    </source>
</evidence>
<comment type="caution">
    <text evidence="6">The sequence shown here is derived from an EMBL/GenBank/DDBJ whole genome shotgun (WGS) entry which is preliminary data.</text>
</comment>
<feature type="binding site" evidence="5">
    <location>
        <position position="137"/>
    </location>
    <ligand>
        <name>S-adenosyl-L-methionine</name>
        <dbReference type="ChEBI" id="CHEBI:59789"/>
    </ligand>
</feature>
<comment type="catalytic activity">
    <reaction evidence="5">
        <text>a 3-demethylubiquinone + S-adenosyl-L-methionine = a ubiquinone + S-adenosyl-L-homocysteine</text>
        <dbReference type="Rhea" id="RHEA:81215"/>
        <dbReference type="Rhea" id="RHEA-COMP:9565"/>
        <dbReference type="Rhea" id="RHEA-COMP:19654"/>
        <dbReference type="ChEBI" id="CHEBI:16389"/>
        <dbReference type="ChEBI" id="CHEBI:57856"/>
        <dbReference type="ChEBI" id="CHEBI:59789"/>
        <dbReference type="ChEBI" id="CHEBI:231825"/>
    </reaction>
</comment>
<comment type="similarity">
    <text evidence="5">Belongs to the class I-like SAM-binding methyltransferase superfamily. UbiG/COQ3 family.</text>
</comment>
<evidence type="ECO:0000256" key="3">
    <source>
        <dbReference type="ARBA" id="ARBA00022688"/>
    </source>
</evidence>
<dbReference type="GO" id="GO:0046872">
    <property type="term" value="F:metal ion binding"/>
    <property type="evidence" value="ECO:0007669"/>
    <property type="project" value="UniProtKB-KW"/>
</dbReference>
<keyword evidence="7" id="KW-1185">Reference proteome</keyword>
<feature type="binding site" evidence="5">
    <location>
        <position position="195"/>
    </location>
    <ligand>
        <name>Mg(2+)</name>
        <dbReference type="ChEBI" id="CHEBI:18420"/>
    </ligand>
</feature>
<comment type="catalytic activity">
    <reaction evidence="5">
        <text>a 3,4-dihydroxy-5-(all-trans-polyprenyl)benzoate + S-adenosyl-L-methionine = a 4-hydroxy-3-methoxy-5-(all-trans-polyprenyl)benzoate + S-adenosyl-L-homocysteine + H(+)</text>
        <dbReference type="Rhea" id="RHEA:44452"/>
        <dbReference type="Rhea" id="RHEA-COMP:10930"/>
        <dbReference type="Rhea" id="RHEA-COMP:10931"/>
        <dbReference type="ChEBI" id="CHEBI:15378"/>
        <dbReference type="ChEBI" id="CHEBI:57856"/>
        <dbReference type="ChEBI" id="CHEBI:59789"/>
        <dbReference type="ChEBI" id="CHEBI:64694"/>
        <dbReference type="ChEBI" id="CHEBI:84443"/>
        <dbReference type="EC" id="2.1.1.114"/>
    </reaction>
</comment>
<sequence>MARMAPGESQAWSWTARGWASRSFLPQPPPPISTVNDAEVSHFSRLSALWWDERGEFALLHKMNPHRIRFIREKVLEVLQAQPDAMSAAAPASSTHIPPSLESPRVLEGMDVLDVGCGGGILSESLARLGANTLAIDASAENIGIATRHAAADPGLTCSAASASATLSFRHVTAETLVQEPKRFDIVCSMEVVEHVDNPAAFLRSCAELVKPGGHLFLSTIARTPLSYLLTIMAAEKVFRLVEPGTHTFSKFVNPEELIGFFTKPLMPGARPWISRTYAHGLPTRIEAEVRGIVYLPWRGDWVLAPRETTPWSTQANYLFWVRKPIE</sequence>
<keyword evidence="5" id="KW-0472">Membrane</keyword>
<comment type="subunit">
    <text evidence="5">Component of a multi-subunit COQ enzyme complex, composed of at least COQ3, COQ4, COQ5, COQ6, COQ7 and COQ9.</text>
</comment>
<dbReference type="GO" id="GO:0031314">
    <property type="term" value="C:extrinsic component of mitochondrial inner membrane"/>
    <property type="evidence" value="ECO:0007669"/>
    <property type="project" value="UniProtKB-UniRule"/>
</dbReference>
<name>A0A9P5MKJ2_9AGAM</name>
<dbReference type="SUPFAM" id="SSF53335">
    <property type="entry name" value="S-adenosyl-L-methionine-dependent methyltransferases"/>
    <property type="match status" value="1"/>
</dbReference>
<feature type="binding site" evidence="5">
    <location>
        <position position="67"/>
    </location>
    <ligand>
        <name>S-adenosyl-L-methionine</name>
        <dbReference type="ChEBI" id="CHEBI:59789"/>
    </ligand>
</feature>
<dbReference type="CDD" id="cd02440">
    <property type="entry name" value="AdoMet_MTases"/>
    <property type="match status" value="1"/>
</dbReference>
<dbReference type="EC" id="2.1.1.-" evidence="5"/>
<dbReference type="HAMAP" id="MF_00472">
    <property type="entry name" value="UbiG"/>
    <property type="match status" value="1"/>
</dbReference>
<feature type="binding site" evidence="5">
    <location>
        <position position="191"/>
    </location>
    <ligand>
        <name>Mg(2+)</name>
        <dbReference type="ChEBI" id="CHEBI:18420"/>
    </ligand>
</feature>
<proteinExistence type="inferred from homology"/>
<dbReference type="EC" id="2.1.1.64" evidence="5"/>
<comment type="subcellular location">
    <subcellularLocation>
        <location evidence="5">Mitochondrion inner membrane</location>
        <topology evidence="5">Peripheral membrane protein</topology>
        <orientation evidence="5">Matrix side</orientation>
    </subcellularLocation>
</comment>
<dbReference type="AlphaFoldDB" id="A0A9P5MKJ2"/>
<accession>A0A9P5MKJ2</accession>
<dbReference type="OrthoDB" id="3265906at2759"/>
<comment type="pathway">
    <text evidence="5">Cofactor biosynthesis; ubiquinone biosynthesis.</text>
</comment>
<keyword evidence="5" id="KW-0479">Metal-binding</keyword>